<evidence type="ECO:0000313" key="2">
    <source>
        <dbReference type="EMBL" id="SMC28956.1"/>
    </source>
</evidence>
<dbReference type="GO" id="GO:0032259">
    <property type="term" value="P:methylation"/>
    <property type="evidence" value="ECO:0007669"/>
    <property type="project" value="UniProtKB-KW"/>
</dbReference>
<sequence length="201" mass="22869">MHGSSLYKMKMFRQQHLAEFAGKPLKILDLGSTEIGASYRTIFDDPAWTYTGADLQPGLNVDVVLKAPYHWREIPTGSIDLFISGQVFEHVEYFWLTLLEMSRVLKPGGLVCIIVPSSGPEHRFPVDCWRFYPDGARAMGKFAGMEILKAETHWGGDDPTDDSMVWQDTTLVCRKPVLSSWAALRRYCRQRLQHFSLSLSL</sequence>
<dbReference type="InterPro" id="IPR013216">
    <property type="entry name" value="Methyltransf_11"/>
</dbReference>
<name>A0A1W1XYG3_9NEIS</name>
<dbReference type="Gene3D" id="3.40.50.150">
    <property type="entry name" value="Vaccinia Virus protein VP39"/>
    <property type="match status" value="1"/>
</dbReference>
<dbReference type="EMBL" id="FWXD01000027">
    <property type="protein sequence ID" value="SMC28956.1"/>
    <property type="molecule type" value="Genomic_DNA"/>
</dbReference>
<dbReference type="AlphaFoldDB" id="A0A1W1XYG3"/>
<protein>
    <submittedName>
        <fullName evidence="2">Methyltransferase domain-containing protein</fullName>
    </submittedName>
</protein>
<keyword evidence="2" id="KW-0808">Transferase</keyword>
<evidence type="ECO:0000259" key="1">
    <source>
        <dbReference type="Pfam" id="PF08241"/>
    </source>
</evidence>
<dbReference type="InterPro" id="IPR029063">
    <property type="entry name" value="SAM-dependent_MTases_sf"/>
</dbReference>
<organism evidence="2 3">
    <name type="scientific">Andreprevotia lacus DSM 23236</name>
    <dbReference type="NCBI Taxonomy" id="1121001"/>
    <lineage>
        <taxon>Bacteria</taxon>
        <taxon>Pseudomonadati</taxon>
        <taxon>Pseudomonadota</taxon>
        <taxon>Betaproteobacteria</taxon>
        <taxon>Neisseriales</taxon>
        <taxon>Chitinibacteraceae</taxon>
        <taxon>Andreprevotia</taxon>
    </lineage>
</organism>
<dbReference type="STRING" id="1121001.SAMN02745857_03506"/>
<proteinExistence type="predicted"/>
<keyword evidence="3" id="KW-1185">Reference proteome</keyword>
<dbReference type="GO" id="GO:0008757">
    <property type="term" value="F:S-adenosylmethionine-dependent methyltransferase activity"/>
    <property type="evidence" value="ECO:0007669"/>
    <property type="project" value="InterPro"/>
</dbReference>
<evidence type="ECO:0000313" key="3">
    <source>
        <dbReference type="Proteomes" id="UP000192761"/>
    </source>
</evidence>
<accession>A0A1W1XYG3</accession>
<dbReference type="OrthoDB" id="9816424at2"/>
<dbReference type="RefSeq" id="WP_084092454.1">
    <property type="nucleotide sequence ID" value="NZ_FWXD01000027.1"/>
</dbReference>
<reference evidence="2 3" key="1">
    <citation type="submission" date="2017-04" db="EMBL/GenBank/DDBJ databases">
        <authorList>
            <person name="Afonso C.L."/>
            <person name="Miller P.J."/>
            <person name="Scott M.A."/>
            <person name="Spackman E."/>
            <person name="Goraichik I."/>
            <person name="Dimitrov K.M."/>
            <person name="Suarez D.L."/>
            <person name="Swayne D.E."/>
        </authorList>
    </citation>
    <scope>NUCLEOTIDE SEQUENCE [LARGE SCALE GENOMIC DNA]</scope>
    <source>
        <strain evidence="2 3">DSM 23236</strain>
    </source>
</reference>
<dbReference type="SUPFAM" id="SSF53335">
    <property type="entry name" value="S-adenosyl-L-methionine-dependent methyltransferases"/>
    <property type="match status" value="1"/>
</dbReference>
<dbReference type="Proteomes" id="UP000192761">
    <property type="component" value="Unassembled WGS sequence"/>
</dbReference>
<keyword evidence="2" id="KW-0489">Methyltransferase</keyword>
<dbReference type="CDD" id="cd02440">
    <property type="entry name" value="AdoMet_MTases"/>
    <property type="match status" value="1"/>
</dbReference>
<dbReference type="Pfam" id="PF08241">
    <property type="entry name" value="Methyltransf_11"/>
    <property type="match status" value="1"/>
</dbReference>
<gene>
    <name evidence="2" type="ORF">SAMN02745857_03506</name>
</gene>
<feature type="domain" description="Methyltransferase type 11" evidence="1">
    <location>
        <begin position="66"/>
        <end position="113"/>
    </location>
</feature>